<dbReference type="PROSITE" id="PS50897">
    <property type="entry name" value="CTLH"/>
    <property type="match status" value="1"/>
</dbReference>
<evidence type="ECO:0000259" key="3">
    <source>
        <dbReference type="PROSITE" id="PS50897"/>
    </source>
</evidence>
<dbReference type="InterPro" id="IPR001680">
    <property type="entry name" value="WD40_rpt"/>
</dbReference>
<dbReference type="PANTHER" id="PTHR44083:SF48">
    <property type="entry name" value="TOPLESS-RELATED PROTEIN 4"/>
    <property type="match status" value="1"/>
</dbReference>
<dbReference type="Pfam" id="PF17814">
    <property type="entry name" value="LisH_TPL"/>
    <property type="match status" value="1"/>
</dbReference>
<dbReference type="Gene3D" id="2.130.10.10">
    <property type="entry name" value="YVTN repeat-like/Quinoprotein amine dehydrogenase"/>
    <property type="match status" value="1"/>
</dbReference>
<dbReference type="InterPro" id="IPR006595">
    <property type="entry name" value="CTLH_C"/>
</dbReference>
<dbReference type="PROSITE" id="PS50896">
    <property type="entry name" value="LISH"/>
    <property type="match status" value="1"/>
</dbReference>
<dbReference type="GO" id="GO:0006355">
    <property type="term" value="P:regulation of DNA-templated transcription"/>
    <property type="evidence" value="ECO:0007669"/>
    <property type="project" value="InterPro"/>
</dbReference>
<dbReference type="InterPro" id="IPR006594">
    <property type="entry name" value="LisH"/>
</dbReference>
<dbReference type="EMBL" id="AWUE01014780">
    <property type="protein sequence ID" value="OMP01356.1"/>
    <property type="molecule type" value="Genomic_DNA"/>
</dbReference>
<evidence type="ECO:0000313" key="4">
    <source>
        <dbReference type="EMBL" id="OMP01356.1"/>
    </source>
</evidence>
<keyword evidence="1" id="KW-0853">WD repeat</keyword>
<protein>
    <recommendedName>
        <fullName evidence="3">CTLH domain-containing protein</fullName>
    </recommendedName>
</protein>
<dbReference type="STRING" id="93759.A0A1R3K2P8"/>
<proteinExistence type="predicted"/>
<dbReference type="SUPFAM" id="SSF50978">
    <property type="entry name" value="WD40 repeat-like"/>
    <property type="match status" value="1"/>
</dbReference>
<keyword evidence="5" id="KW-1185">Reference proteome</keyword>
<name>A0A1R3K2P8_9ROSI</name>
<dbReference type="InterPro" id="IPR048419">
    <property type="entry name" value="Topless_Znf"/>
</dbReference>
<evidence type="ECO:0000256" key="2">
    <source>
        <dbReference type="ARBA" id="ARBA00022737"/>
    </source>
</evidence>
<accession>A0A1R3K2P8</accession>
<dbReference type="InterPro" id="IPR036322">
    <property type="entry name" value="WD40_repeat_dom_sf"/>
</dbReference>
<comment type="caution">
    <text evidence="4">The sequence shown here is derived from an EMBL/GenBank/DDBJ whole genome shotgun (WGS) entry which is preliminary data.</text>
</comment>
<evidence type="ECO:0000313" key="5">
    <source>
        <dbReference type="Proteomes" id="UP000187203"/>
    </source>
</evidence>
<dbReference type="AlphaFoldDB" id="A0A1R3K2P8"/>
<dbReference type="SMART" id="SM00668">
    <property type="entry name" value="CTLH"/>
    <property type="match status" value="1"/>
</dbReference>
<dbReference type="InterPro" id="IPR015943">
    <property type="entry name" value="WD40/YVTN_repeat-like_dom_sf"/>
</dbReference>
<dbReference type="SMART" id="SM00320">
    <property type="entry name" value="WD40"/>
    <property type="match status" value="3"/>
</dbReference>
<sequence>MSSLSRELVFLILQFLDEEKFKDTVHRLEKESGFFFNMRYFEDCVTNGEWDDVEKYLSGFTKVEDNRYSMKIFFEIRKQKYLEALDKKDHARAVEIIRNDLRVFSTFNEELFKEITMLMTLENFRENEQLSKYGDTKSARAIMLVELKKLIEANPLFRDKLQFPTLKNSRLRTLINQSLNWQHQLCKNPRPNPDIKTLFLDHACGPPNGARAPSPVTNPLMGSIPKVGGFPPIGAHGPFQPAAAPAPAPLTASLAGWMANPSPVAHQAISAGPIGLSASSNAAPMVKRPRTPPVDYQTADSDHVLKRPRPFGEEMSNLPVNILPVTYPGQSRAHTMYSSDDLPKNFFANIIQGSTVKSIDFHPVQQTLLLVGTNIGDITIWEVGAREKLVSRNFKVWDLSACSMTLQASLASEYTASVNRVIWSPDGNLLGVAYSKHMVHIYSYHGSDDLRNHLEIDAHAGNVSDLAFAQPNKQLYVISCGEDKTIKVCFLQKILIC</sequence>
<evidence type="ECO:0000256" key="1">
    <source>
        <dbReference type="ARBA" id="ARBA00022574"/>
    </source>
</evidence>
<dbReference type="Pfam" id="PF00400">
    <property type="entry name" value="WD40"/>
    <property type="match status" value="1"/>
</dbReference>
<dbReference type="Proteomes" id="UP000187203">
    <property type="component" value="Unassembled WGS sequence"/>
</dbReference>
<dbReference type="InterPro" id="IPR027728">
    <property type="entry name" value="Topless_fam"/>
</dbReference>
<dbReference type="SMART" id="SM00667">
    <property type="entry name" value="LisH"/>
    <property type="match status" value="1"/>
</dbReference>
<dbReference type="InterPro" id="IPR054080">
    <property type="entry name" value="TPR1-like_2nd"/>
</dbReference>
<organism evidence="4 5">
    <name type="scientific">Corchorus olitorius</name>
    <dbReference type="NCBI Taxonomy" id="93759"/>
    <lineage>
        <taxon>Eukaryota</taxon>
        <taxon>Viridiplantae</taxon>
        <taxon>Streptophyta</taxon>
        <taxon>Embryophyta</taxon>
        <taxon>Tracheophyta</taxon>
        <taxon>Spermatophyta</taxon>
        <taxon>Magnoliopsida</taxon>
        <taxon>eudicotyledons</taxon>
        <taxon>Gunneridae</taxon>
        <taxon>Pentapetalae</taxon>
        <taxon>rosids</taxon>
        <taxon>malvids</taxon>
        <taxon>Malvales</taxon>
        <taxon>Malvaceae</taxon>
        <taxon>Grewioideae</taxon>
        <taxon>Apeibeae</taxon>
        <taxon>Corchorus</taxon>
    </lineage>
</organism>
<keyword evidence="2" id="KW-0677">Repeat</keyword>
<dbReference type="Pfam" id="PF21889">
    <property type="entry name" value="TPR1-like_2nd"/>
    <property type="match status" value="1"/>
</dbReference>
<feature type="domain" description="CTLH" evidence="3">
    <location>
        <begin position="34"/>
        <end position="92"/>
    </location>
</feature>
<reference evidence="5" key="1">
    <citation type="submission" date="2013-09" db="EMBL/GenBank/DDBJ databases">
        <title>Corchorus olitorius genome sequencing.</title>
        <authorList>
            <person name="Alam M."/>
            <person name="Haque M.S."/>
            <person name="Islam M.S."/>
            <person name="Emdad E.M."/>
            <person name="Islam M.M."/>
            <person name="Ahmed B."/>
            <person name="Halim A."/>
            <person name="Hossen Q.M.M."/>
            <person name="Hossain M.Z."/>
            <person name="Ahmed R."/>
            <person name="Khan M.M."/>
            <person name="Islam R."/>
            <person name="Rashid M.M."/>
            <person name="Khan S.A."/>
            <person name="Rahman M.S."/>
            <person name="Alam M."/>
            <person name="Yahiya A.S."/>
            <person name="Khan M.S."/>
            <person name="Azam M.S."/>
            <person name="Haque T."/>
            <person name="Lashkar M.Z.H."/>
            <person name="Akhand A.I."/>
            <person name="Morshed G."/>
            <person name="Roy S."/>
            <person name="Uddin K.S."/>
            <person name="Rabeya T."/>
            <person name="Hossain A.S."/>
            <person name="Chowdhury A."/>
            <person name="Snigdha A.R."/>
            <person name="Mortoza M.S."/>
            <person name="Matin S.A."/>
            <person name="Hoque S.M.E."/>
            <person name="Islam M.K."/>
            <person name="Roy D.K."/>
            <person name="Haider R."/>
            <person name="Moosa M.M."/>
            <person name="Elias S.M."/>
            <person name="Hasan A.M."/>
            <person name="Jahan S."/>
            <person name="Shafiuddin M."/>
            <person name="Mahmood N."/>
            <person name="Shommy N.S."/>
        </authorList>
    </citation>
    <scope>NUCLEOTIDE SEQUENCE [LARGE SCALE GENOMIC DNA]</scope>
    <source>
        <strain evidence="5">cv. O-4</strain>
    </source>
</reference>
<dbReference type="Pfam" id="PF21359">
    <property type="entry name" value="zf_topless"/>
    <property type="match status" value="1"/>
</dbReference>
<dbReference type="InterPro" id="IPR054532">
    <property type="entry name" value="TPL_SMU1_LisH-like"/>
</dbReference>
<dbReference type="OrthoDB" id="1602884at2759"/>
<gene>
    <name evidence="4" type="ORF">COLO4_11945</name>
</gene>
<dbReference type="PANTHER" id="PTHR44083">
    <property type="entry name" value="TOPLESS-RELATED PROTEIN 1-RELATED"/>
    <property type="match status" value="1"/>
</dbReference>